<dbReference type="PROSITE" id="PS51379">
    <property type="entry name" value="4FE4S_FER_2"/>
    <property type="match status" value="1"/>
</dbReference>
<dbReference type="Pfam" id="PF11614">
    <property type="entry name" value="FixG_C"/>
    <property type="match status" value="1"/>
</dbReference>
<dbReference type="Gene3D" id="1.10.1060.10">
    <property type="entry name" value="Alpha-helical ferredoxin"/>
    <property type="match status" value="1"/>
</dbReference>
<dbReference type="InterPro" id="IPR013783">
    <property type="entry name" value="Ig-like_fold"/>
</dbReference>
<dbReference type="STRING" id="216.LS73_00930"/>
<dbReference type="Proteomes" id="UP000255139">
    <property type="component" value="Unassembled WGS sequence"/>
</dbReference>
<feature type="domain" description="4Fe-4S ferredoxin-type" evidence="8">
    <location>
        <begin position="246"/>
        <end position="276"/>
    </location>
</feature>
<feature type="transmembrane region" description="Helical" evidence="7">
    <location>
        <begin position="69"/>
        <end position="88"/>
    </location>
</feature>
<dbReference type="EMBL" id="UGJE01000002">
    <property type="protein sequence ID" value="STQ86607.1"/>
    <property type="molecule type" value="Genomic_DNA"/>
</dbReference>
<evidence type="ECO:0000313" key="11">
    <source>
        <dbReference type="Proteomes" id="UP000029922"/>
    </source>
</evidence>
<evidence type="ECO:0000256" key="3">
    <source>
        <dbReference type="ARBA" id="ARBA00022723"/>
    </source>
</evidence>
<dbReference type="InterPro" id="IPR009051">
    <property type="entry name" value="Helical_ferredxn"/>
</dbReference>
<evidence type="ECO:0000313" key="12">
    <source>
        <dbReference type="Proteomes" id="UP000255139"/>
    </source>
</evidence>
<accession>A0A377PVK0</accession>
<keyword evidence="7" id="KW-0812">Transmembrane</keyword>
<dbReference type="InterPro" id="IPR051684">
    <property type="entry name" value="Electron_Trans/Redox"/>
</dbReference>
<evidence type="ECO:0000313" key="10">
    <source>
        <dbReference type="EMBL" id="TLE00842.1"/>
    </source>
</evidence>
<dbReference type="InterPro" id="IPR014116">
    <property type="entry name" value="Cyt_c_oxidase_cbb3_FixG"/>
</dbReference>
<keyword evidence="3" id="KW-0479">Metal-binding</keyword>
<feature type="transmembrane region" description="Helical" evidence="7">
    <location>
        <begin position="141"/>
        <end position="164"/>
    </location>
</feature>
<reference evidence="10 11" key="1">
    <citation type="journal article" date="2014" name="Genome Announc.">
        <title>Draft genome sequences of eight enterohepatic helicobacter species isolated from both laboratory and wild rodents.</title>
        <authorList>
            <person name="Sheh A."/>
            <person name="Shen Z."/>
            <person name="Fox J.G."/>
        </authorList>
    </citation>
    <scope>NUCLEOTIDE SEQUENCE [LARGE SCALE GENOMIC DNA]</scope>
    <source>
        <strain evidence="10 11">ST1</strain>
    </source>
</reference>
<dbReference type="Pfam" id="PF12801">
    <property type="entry name" value="Fer4_5"/>
    <property type="match status" value="1"/>
</dbReference>
<keyword evidence="5" id="KW-0408">Iron</keyword>
<evidence type="ECO:0000256" key="5">
    <source>
        <dbReference type="ARBA" id="ARBA00023004"/>
    </source>
</evidence>
<keyword evidence="1" id="KW-0813">Transport</keyword>
<keyword evidence="12" id="KW-1185">Reference proteome</keyword>
<dbReference type="EMBL" id="JRPD02000004">
    <property type="protein sequence ID" value="TLE00842.1"/>
    <property type="molecule type" value="Genomic_DNA"/>
</dbReference>
<dbReference type="GO" id="GO:0051539">
    <property type="term" value="F:4 iron, 4 sulfur cluster binding"/>
    <property type="evidence" value="ECO:0007669"/>
    <property type="project" value="UniProtKB-KW"/>
</dbReference>
<dbReference type="InterPro" id="IPR017900">
    <property type="entry name" value="4Fe4S_Fe_S_CS"/>
</dbReference>
<feature type="transmembrane region" description="Helical" evidence="7">
    <location>
        <begin position="23"/>
        <end position="41"/>
    </location>
</feature>
<dbReference type="AlphaFoldDB" id="A0A377PVK0"/>
<gene>
    <name evidence="9" type="primary">yccM</name>
    <name evidence="10" type="synonym">ccoG</name>
    <name evidence="10" type="ORF">LS73_002755</name>
    <name evidence="9" type="ORF">NCTC12714_01418</name>
</gene>
<keyword evidence="2" id="KW-0004">4Fe-4S</keyword>
<dbReference type="PROSITE" id="PS00198">
    <property type="entry name" value="4FE4S_FER_1"/>
    <property type="match status" value="1"/>
</dbReference>
<evidence type="ECO:0000256" key="4">
    <source>
        <dbReference type="ARBA" id="ARBA00022982"/>
    </source>
</evidence>
<keyword evidence="4" id="KW-0249">Electron transport</keyword>
<evidence type="ECO:0000256" key="1">
    <source>
        <dbReference type="ARBA" id="ARBA00022448"/>
    </source>
</evidence>
<evidence type="ECO:0000259" key="8">
    <source>
        <dbReference type="PROSITE" id="PS51379"/>
    </source>
</evidence>
<evidence type="ECO:0000256" key="2">
    <source>
        <dbReference type="ARBA" id="ARBA00022485"/>
    </source>
</evidence>
<dbReference type="PANTHER" id="PTHR30176">
    <property type="entry name" value="FERREDOXIN-TYPE PROTEIN NAPH"/>
    <property type="match status" value="1"/>
</dbReference>
<dbReference type="Gene3D" id="2.60.40.10">
    <property type="entry name" value="Immunoglobulins"/>
    <property type="match status" value="1"/>
</dbReference>
<dbReference type="GO" id="GO:0005886">
    <property type="term" value="C:plasma membrane"/>
    <property type="evidence" value="ECO:0007669"/>
    <property type="project" value="TreeGrafter"/>
</dbReference>
<evidence type="ECO:0000256" key="6">
    <source>
        <dbReference type="ARBA" id="ARBA00023014"/>
    </source>
</evidence>
<sequence length="478" mass="55034">MNSNNNVSDKTLFIKDFRRKRHILYIVLTIVLLIAPFIRLGESKNHIFLLSFDHKVLHLLGIEFNIQEFYVLPFMLIILFVGIFFITVMGGRIWCGWGCPQTIFRSVYRDIIQTQILKLRKKITNKQEVLKLNTPAKKIKYIIGVFLFAIISLIASADFLFFFVPPEDFFSYILDPANHTILLGFWLVITIFMTIEVCFIGETFCIYMCPYARVQSVFFDNDTLMSIYDTKRGGSVYSSTGQLIKLSPKKQDPNNECTNCMRCVQVCPTHIDIRKGVQLECIHCLECVDACSTTMSSLGKPSLVNWSSPNAIMKQTKVKLFRAKTIAYMVILGIFFISLILVANMRTTMLLNITRTAELYMVRQSGAVDNAYKFLIQNIDDREHNFTFEIEGEMANYIDIIIPDYPNVSDFSIPGKSDRTLVVLLRAKESLNNEQDKDRNIPITIKSYATDSKDTISTSFKTFYMYPSQSYIQKKLKN</sequence>
<feature type="transmembrane region" description="Helical" evidence="7">
    <location>
        <begin position="184"/>
        <end position="209"/>
    </location>
</feature>
<keyword evidence="7" id="KW-1133">Transmembrane helix</keyword>
<organism evidence="9 12">
    <name type="scientific">Helicobacter muridarum</name>
    <dbReference type="NCBI Taxonomy" id="216"/>
    <lineage>
        <taxon>Bacteria</taxon>
        <taxon>Pseudomonadati</taxon>
        <taxon>Campylobacterota</taxon>
        <taxon>Epsilonproteobacteria</taxon>
        <taxon>Campylobacterales</taxon>
        <taxon>Helicobacteraceae</taxon>
        <taxon>Helicobacter</taxon>
    </lineage>
</organism>
<dbReference type="GO" id="GO:0046872">
    <property type="term" value="F:metal ion binding"/>
    <property type="evidence" value="ECO:0007669"/>
    <property type="project" value="UniProtKB-KW"/>
</dbReference>
<dbReference type="Proteomes" id="UP000029922">
    <property type="component" value="Unassembled WGS sequence"/>
</dbReference>
<dbReference type="RefSeq" id="WP_052089446.1">
    <property type="nucleotide sequence ID" value="NZ_FZML01000003.1"/>
</dbReference>
<keyword evidence="6" id="KW-0411">Iron-sulfur</keyword>
<evidence type="ECO:0000256" key="7">
    <source>
        <dbReference type="SAM" id="Phobius"/>
    </source>
</evidence>
<dbReference type="NCBIfam" id="TIGR02745">
    <property type="entry name" value="ccoG_rdxA_fixG"/>
    <property type="match status" value="1"/>
</dbReference>
<dbReference type="Pfam" id="PF13746">
    <property type="entry name" value="Fer4_18"/>
    <property type="match status" value="1"/>
</dbReference>
<dbReference type="SUPFAM" id="SSF54862">
    <property type="entry name" value="4Fe-4S ferredoxins"/>
    <property type="match status" value="1"/>
</dbReference>
<evidence type="ECO:0000313" key="9">
    <source>
        <dbReference type="EMBL" id="STQ86607.1"/>
    </source>
</evidence>
<name>A0A377PVK0_9HELI</name>
<dbReference type="PANTHER" id="PTHR30176:SF3">
    <property type="entry name" value="FERREDOXIN-TYPE PROTEIN NAPH"/>
    <property type="match status" value="1"/>
</dbReference>
<dbReference type="OrthoDB" id="9811700at2"/>
<dbReference type="InterPro" id="IPR032879">
    <property type="entry name" value="FixG_C"/>
</dbReference>
<dbReference type="InterPro" id="IPR017896">
    <property type="entry name" value="4Fe4S_Fe-S-bd"/>
</dbReference>
<feature type="transmembrane region" description="Helical" evidence="7">
    <location>
        <begin position="326"/>
        <end position="345"/>
    </location>
</feature>
<proteinExistence type="predicted"/>
<reference evidence="9 12" key="2">
    <citation type="submission" date="2018-06" db="EMBL/GenBank/DDBJ databases">
        <authorList>
            <consortium name="Pathogen Informatics"/>
            <person name="Doyle S."/>
        </authorList>
    </citation>
    <scope>NUCLEOTIDE SEQUENCE [LARGE SCALE GENOMIC DNA]</scope>
    <source>
        <strain evidence="9 12">NCTC12714</strain>
    </source>
</reference>
<keyword evidence="7" id="KW-0472">Membrane</keyword>
<protein>
    <submittedName>
        <fullName evidence="10">Cytochrome c oxidase accessory protein CcoG</fullName>
    </submittedName>
    <submittedName>
        <fullName evidence="9">Ferredoxin domain-containing integral membrane protein</fullName>
    </submittedName>
</protein>